<dbReference type="AlphaFoldDB" id="A0A0D0CVV1"/>
<gene>
    <name evidence="1" type="ORF">GYMLUDRAFT_59663</name>
</gene>
<sequence>MSQNGGQQLPEPSIFIDSLCQNLGLSPLQNLELQGVAVVSLLSLNHSLSSPFSDWPKSREALDVFALDVTKDPILGRNYSLSVQHLMTELQHAHREFIGYSSSGMTMPLIPTRIPHELSNMNISCLSNPSPSFALNKERVESLALETPSAPLTELCYHFF</sequence>
<keyword evidence="2" id="KW-1185">Reference proteome</keyword>
<accession>A0A0D0CVV1</accession>
<name>A0A0D0CVV1_9AGAR</name>
<protein>
    <submittedName>
        <fullName evidence="1">Uncharacterized protein</fullName>
    </submittedName>
</protein>
<dbReference type="EMBL" id="KN834776">
    <property type="protein sequence ID" value="KIK60173.1"/>
    <property type="molecule type" value="Genomic_DNA"/>
</dbReference>
<organism evidence="1 2">
    <name type="scientific">Collybiopsis luxurians FD-317 M1</name>
    <dbReference type="NCBI Taxonomy" id="944289"/>
    <lineage>
        <taxon>Eukaryota</taxon>
        <taxon>Fungi</taxon>
        <taxon>Dikarya</taxon>
        <taxon>Basidiomycota</taxon>
        <taxon>Agaricomycotina</taxon>
        <taxon>Agaricomycetes</taxon>
        <taxon>Agaricomycetidae</taxon>
        <taxon>Agaricales</taxon>
        <taxon>Marasmiineae</taxon>
        <taxon>Omphalotaceae</taxon>
        <taxon>Collybiopsis</taxon>
        <taxon>Collybiopsis luxurians</taxon>
    </lineage>
</organism>
<dbReference type="Proteomes" id="UP000053593">
    <property type="component" value="Unassembled WGS sequence"/>
</dbReference>
<reference evidence="1 2" key="1">
    <citation type="submission" date="2014-04" db="EMBL/GenBank/DDBJ databases">
        <title>Evolutionary Origins and Diversification of the Mycorrhizal Mutualists.</title>
        <authorList>
            <consortium name="DOE Joint Genome Institute"/>
            <consortium name="Mycorrhizal Genomics Consortium"/>
            <person name="Kohler A."/>
            <person name="Kuo A."/>
            <person name="Nagy L.G."/>
            <person name="Floudas D."/>
            <person name="Copeland A."/>
            <person name="Barry K.W."/>
            <person name="Cichocki N."/>
            <person name="Veneault-Fourrey C."/>
            <person name="LaButti K."/>
            <person name="Lindquist E.A."/>
            <person name="Lipzen A."/>
            <person name="Lundell T."/>
            <person name="Morin E."/>
            <person name="Murat C."/>
            <person name="Riley R."/>
            <person name="Ohm R."/>
            <person name="Sun H."/>
            <person name="Tunlid A."/>
            <person name="Henrissat B."/>
            <person name="Grigoriev I.V."/>
            <person name="Hibbett D.S."/>
            <person name="Martin F."/>
        </authorList>
    </citation>
    <scope>NUCLEOTIDE SEQUENCE [LARGE SCALE GENOMIC DNA]</scope>
    <source>
        <strain evidence="1 2">FD-317 M1</strain>
    </source>
</reference>
<evidence type="ECO:0000313" key="1">
    <source>
        <dbReference type="EMBL" id="KIK60173.1"/>
    </source>
</evidence>
<dbReference type="HOGENOM" id="CLU_1652339_0_0_1"/>
<proteinExistence type="predicted"/>
<evidence type="ECO:0000313" key="2">
    <source>
        <dbReference type="Proteomes" id="UP000053593"/>
    </source>
</evidence>